<dbReference type="PROSITE" id="PS50240">
    <property type="entry name" value="TRYPSIN_DOM"/>
    <property type="match status" value="1"/>
</dbReference>
<sequence length="330" mass="35127">MSLGTYIINGTPVSSAATYPWFCQVTSDGICGGSYIGDNCVLTAAHCFFDNDGNFVNNPGAWTIRMGTLDRDTGGSTYSVVSIIPNPSYDPKVGPAFDNNDIAILKLNKNPSDDGFVPVNVVTPALRDALEAVGKDTIVMGFGLTTDGGEVSPILLEATVKVVGVGTAECQFNPNWNNEAYAYDNTQKIVPETNGPLTGYRTGPLDVNRSAVANIFRKSDYRGKKINELKVGLGYINSVTTQPLDAGYRVIIYNGSGAAAGGGPAPAESGTYSHEFEISPIPLIDNPSPSGDNPADKVGFYNVSGLNFDIDTLISTEFFFIAVEWTPFLE</sequence>
<dbReference type="InterPro" id="IPR050430">
    <property type="entry name" value="Peptidase_S1"/>
</dbReference>
<evidence type="ECO:0000256" key="2">
    <source>
        <dbReference type="ARBA" id="ARBA00023157"/>
    </source>
</evidence>
<dbReference type="SUPFAM" id="SSF50494">
    <property type="entry name" value="Trypsin-like serine proteases"/>
    <property type="match status" value="1"/>
</dbReference>
<dbReference type="InterPro" id="IPR009003">
    <property type="entry name" value="Peptidase_S1_PA"/>
</dbReference>
<name>X1GSS4_9ZZZZ</name>
<keyword evidence="2" id="KW-1015">Disulfide bond</keyword>
<evidence type="ECO:0000256" key="1">
    <source>
        <dbReference type="ARBA" id="ARBA00007664"/>
    </source>
</evidence>
<dbReference type="GO" id="GO:0006508">
    <property type="term" value="P:proteolysis"/>
    <property type="evidence" value="ECO:0007669"/>
    <property type="project" value="InterPro"/>
</dbReference>
<comment type="similarity">
    <text evidence="1">Belongs to the peptidase S1 family.</text>
</comment>
<dbReference type="InterPro" id="IPR043504">
    <property type="entry name" value="Peptidase_S1_PA_chymotrypsin"/>
</dbReference>
<dbReference type="AlphaFoldDB" id="X1GSS4"/>
<proteinExistence type="inferred from homology"/>
<dbReference type="PANTHER" id="PTHR24276">
    <property type="entry name" value="POLYSERASE-RELATED"/>
    <property type="match status" value="1"/>
</dbReference>
<feature type="domain" description="Peptidase S1" evidence="3">
    <location>
        <begin position="7"/>
        <end position="241"/>
    </location>
</feature>
<dbReference type="PRINTS" id="PR00722">
    <property type="entry name" value="CHYMOTRYPSIN"/>
</dbReference>
<dbReference type="PROSITE" id="PS00134">
    <property type="entry name" value="TRYPSIN_HIS"/>
    <property type="match status" value="1"/>
</dbReference>
<dbReference type="GO" id="GO:0004252">
    <property type="term" value="F:serine-type endopeptidase activity"/>
    <property type="evidence" value="ECO:0007669"/>
    <property type="project" value="InterPro"/>
</dbReference>
<dbReference type="InterPro" id="IPR001314">
    <property type="entry name" value="Peptidase_S1A"/>
</dbReference>
<accession>X1GSS4</accession>
<dbReference type="InterPro" id="IPR018114">
    <property type="entry name" value="TRYPSIN_HIS"/>
</dbReference>
<gene>
    <name evidence="4" type="ORF">S03H2_15809</name>
</gene>
<dbReference type="SMART" id="SM00020">
    <property type="entry name" value="Tryp_SPc"/>
    <property type="match status" value="1"/>
</dbReference>
<evidence type="ECO:0000313" key="4">
    <source>
        <dbReference type="EMBL" id="GAH36043.1"/>
    </source>
</evidence>
<dbReference type="Gene3D" id="2.40.10.10">
    <property type="entry name" value="Trypsin-like serine proteases"/>
    <property type="match status" value="1"/>
</dbReference>
<dbReference type="EMBL" id="BARU01008046">
    <property type="protein sequence ID" value="GAH36043.1"/>
    <property type="molecule type" value="Genomic_DNA"/>
</dbReference>
<dbReference type="InterPro" id="IPR001254">
    <property type="entry name" value="Trypsin_dom"/>
</dbReference>
<organism evidence="4">
    <name type="scientific">marine sediment metagenome</name>
    <dbReference type="NCBI Taxonomy" id="412755"/>
    <lineage>
        <taxon>unclassified sequences</taxon>
        <taxon>metagenomes</taxon>
        <taxon>ecological metagenomes</taxon>
    </lineage>
</organism>
<evidence type="ECO:0000259" key="3">
    <source>
        <dbReference type="PROSITE" id="PS50240"/>
    </source>
</evidence>
<dbReference type="Pfam" id="PF00089">
    <property type="entry name" value="Trypsin"/>
    <property type="match status" value="1"/>
</dbReference>
<reference evidence="4" key="1">
    <citation type="journal article" date="2014" name="Front. Microbiol.">
        <title>High frequency of phylogenetically diverse reductive dehalogenase-homologous genes in deep subseafloor sedimentary metagenomes.</title>
        <authorList>
            <person name="Kawai M."/>
            <person name="Futagami T."/>
            <person name="Toyoda A."/>
            <person name="Takaki Y."/>
            <person name="Nishi S."/>
            <person name="Hori S."/>
            <person name="Arai W."/>
            <person name="Tsubouchi T."/>
            <person name="Morono Y."/>
            <person name="Uchiyama I."/>
            <person name="Ito T."/>
            <person name="Fujiyama A."/>
            <person name="Inagaki F."/>
            <person name="Takami H."/>
        </authorList>
    </citation>
    <scope>NUCLEOTIDE SEQUENCE</scope>
    <source>
        <strain evidence="4">Expedition CK06-06</strain>
    </source>
</reference>
<comment type="caution">
    <text evidence="4">The sequence shown here is derived from an EMBL/GenBank/DDBJ whole genome shotgun (WGS) entry which is preliminary data.</text>
</comment>
<feature type="non-terminal residue" evidence="4">
    <location>
        <position position="330"/>
    </location>
</feature>
<dbReference type="PANTHER" id="PTHR24276:SF98">
    <property type="entry name" value="FI18310P1-RELATED"/>
    <property type="match status" value="1"/>
</dbReference>
<protein>
    <recommendedName>
        <fullName evidence="3">Peptidase S1 domain-containing protein</fullName>
    </recommendedName>
</protein>